<dbReference type="RefSeq" id="XP_008181846.1">
    <property type="nucleotide sequence ID" value="XM_008183624.3"/>
</dbReference>
<reference evidence="3" key="1">
    <citation type="submission" date="2010-06" db="EMBL/GenBank/DDBJ databases">
        <authorList>
            <person name="Jiang H."/>
            <person name="Abraham K."/>
            <person name="Ali S."/>
            <person name="Alsbrooks S.L."/>
            <person name="Anim B.N."/>
            <person name="Anosike U.S."/>
            <person name="Attaway T."/>
            <person name="Bandaranaike D.P."/>
            <person name="Battles P.K."/>
            <person name="Bell S.N."/>
            <person name="Bell A.V."/>
            <person name="Beltran B."/>
            <person name="Bickham C."/>
            <person name="Bustamante Y."/>
            <person name="Caleb T."/>
            <person name="Canada A."/>
            <person name="Cardenas V."/>
            <person name="Carter K."/>
            <person name="Chacko J."/>
            <person name="Chandrabose M.N."/>
            <person name="Chavez D."/>
            <person name="Chavez A."/>
            <person name="Chen L."/>
            <person name="Chu H.-S."/>
            <person name="Claassen K.J."/>
            <person name="Cockrell R."/>
            <person name="Collins M."/>
            <person name="Cooper J.A."/>
            <person name="Cree A."/>
            <person name="Curry S.M."/>
            <person name="Da Y."/>
            <person name="Dao M.D."/>
            <person name="Das B."/>
            <person name="Davila M.-L."/>
            <person name="Davy-Carroll L."/>
            <person name="Denson S."/>
            <person name="Dinh H."/>
            <person name="Ebong V.E."/>
            <person name="Edwards J.R."/>
            <person name="Egan A."/>
            <person name="El-Daye J."/>
            <person name="Escobedo L."/>
            <person name="Fernandez S."/>
            <person name="Fernando P.R."/>
            <person name="Flagg N."/>
            <person name="Forbes L.D."/>
            <person name="Fowler R.G."/>
            <person name="Fu Q."/>
            <person name="Gabisi R.A."/>
            <person name="Ganer J."/>
            <person name="Garbino Pronczuk A."/>
            <person name="Garcia R.M."/>
            <person name="Garner T."/>
            <person name="Garrett T.E."/>
            <person name="Gonzalez D.A."/>
            <person name="Hamid H."/>
            <person name="Hawkins E.S."/>
            <person name="Hirani K."/>
            <person name="Hogues M.E."/>
            <person name="Hollins B."/>
            <person name="Hsiao C.-H."/>
            <person name="Jabil R."/>
            <person name="James M.L."/>
            <person name="Jhangiani S.N."/>
            <person name="Johnson B."/>
            <person name="Johnson Q."/>
            <person name="Joshi V."/>
            <person name="Kalu J.B."/>
            <person name="Kam C."/>
            <person name="Kashfia A."/>
            <person name="Keebler J."/>
            <person name="Kisamo H."/>
            <person name="Kovar C.L."/>
            <person name="Lago L.A."/>
            <person name="Lai C.-Y."/>
            <person name="Laidlaw J."/>
            <person name="Lara F."/>
            <person name="Le T.-K."/>
            <person name="Lee S.L."/>
            <person name="Legall F.H."/>
            <person name="Lemon S.J."/>
            <person name="Lewis L.R."/>
            <person name="Li B."/>
            <person name="Liu Y."/>
            <person name="Liu Y.-S."/>
            <person name="Lopez J."/>
            <person name="Lozado R.J."/>
            <person name="Lu J."/>
            <person name="Madu R.C."/>
            <person name="Maheshwari M."/>
            <person name="Maheshwari R."/>
            <person name="Malloy K."/>
            <person name="Martinez E."/>
            <person name="Mathew T."/>
            <person name="Mercado I.C."/>
            <person name="Mercado C."/>
            <person name="Meyer B."/>
            <person name="Montgomery K."/>
            <person name="Morgan M.B."/>
            <person name="Munidasa M."/>
            <person name="Nazareth L.V."/>
            <person name="Nelson J."/>
            <person name="Ng B.M."/>
            <person name="Nguyen N.B."/>
            <person name="Nguyen P.Q."/>
            <person name="Nguyen T."/>
            <person name="Obregon M."/>
            <person name="Okwuonu G.O."/>
            <person name="Onwere C.G."/>
            <person name="Orozco G."/>
            <person name="Parra A."/>
            <person name="Patel S."/>
            <person name="Patil S."/>
            <person name="Perez A."/>
            <person name="Perez Y."/>
            <person name="Pham C."/>
            <person name="Primus E.L."/>
            <person name="Pu L.-L."/>
            <person name="Puazo M."/>
            <person name="Qin X."/>
            <person name="Quiroz J.B."/>
            <person name="Reese J."/>
            <person name="Richards S."/>
            <person name="Rives C.M."/>
            <person name="Robberts R."/>
            <person name="Ruiz S.J."/>
            <person name="Ruiz M.J."/>
            <person name="Santibanez J."/>
            <person name="Schneider B.W."/>
            <person name="Sisson I."/>
            <person name="Smith M."/>
            <person name="Sodergren E."/>
            <person name="Song X.-Z."/>
            <person name="Song B.B."/>
            <person name="Summersgill H."/>
            <person name="Thelus R."/>
            <person name="Thornton R.D."/>
            <person name="Trejos Z.Y."/>
            <person name="Usmani K."/>
            <person name="Vattathil S."/>
            <person name="Villasana D."/>
            <person name="Walker D.L."/>
            <person name="Wang S."/>
            <person name="Wang K."/>
            <person name="White C.S."/>
            <person name="Williams A.C."/>
            <person name="Williamson J."/>
            <person name="Wilson K."/>
            <person name="Woghiren I.O."/>
            <person name="Woodworth J.R."/>
            <person name="Worley K.C."/>
            <person name="Wright R.A."/>
            <person name="Wu W."/>
            <person name="Young L."/>
            <person name="Zhang L."/>
            <person name="Zhang J."/>
            <person name="Zhu Y."/>
            <person name="Muzny D.M."/>
            <person name="Weinstock G."/>
            <person name="Gibbs R.A."/>
        </authorList>
    </citation>
    <scope>NUCLEOTIDE SEQUENCE [LARGE SCALE GENOMIC DNA]</scope>
    <source>
        <strain evidence="3">LSR1</strain>
    </source>
</reference>
<evidence type="ECO:0000256" key="1">
    <source>
        <dbReference type="SAM" id="SignalP"/>
    </source>
</evidence>
<proteinExistence type="predicted"/>
<feature type="signal peptide" evidence="1">
    <location>
        <begin position="1"/>
        <end position="18"/>
    </location>
</feature>
<reference evidence="2" key="2">
    <citation type="submission" date="2022-06" db="UniProtKB">
        <authorList>
            <consortium name="EnsemblMetazoa"/>
        </authorList>
    </citation>
    <scope>IDENTIFICATION</scope>
</reference>
<dbReference type="OrthoDB" id="6620050at2759"/>
<dbReference type="EnsemblMetazoa" id="XM_008183624.3">
    <property type="protein sequence ID" value="XP_008181846.1"/>
    <property type="gene ID" value="LOC100164913"/>
</dbReference>
<feature type="chain" id="PRO_5035713595" evidence="1">
    <location>
        <begin position="19"/>
        <end position="124"/>
    </location>
</feature>
<protein>
    <submittedName>
        <fullName evidence="2">Uncharacterized protein</fullName>
    </submittedName>
</protein>
<keyword evidence="1" id="KW-0732">Signal</keyword>
<keyword evidence="3" id="KW-1185">Reference proteome</keyword>
<name>A0A8R2B4W4_ACYPI</name>
<sequence>MSKTIAVMTLIVYTVLYSQKNAFYADAAPSITRDDLTAASKTVDVDNRVLTKEEYENEVDVPDKTAFENFIQGLHNIDSAMEAMIDNYTDGVEHLSEENALQDADNLKLDKMARKHNDKSSIDG</sequence>
<dbReference type="GeneID" id="100164913"/>
<dbReference type="AlphaFoldDB" id="A0A8R2B4W4"/>
<dbReference type="Proteomes" id="UP000007819">
    <property type="component" value="Chromosome A1"/>
</dbReference>
<evidence type="ECO:0000313" key="2">
    <source>
        <dbReference type="EnsemblMetazoa" id="XP_008181846.1"/>
    </source>
</evidence>
<organism evidence="2 3">
    <name type="scientific">Acyrthosiphon pisum</name>
    <name type="common">Pea aphid</name>
    <dbReference type="NCBI Taxonomy" id="7029"/>
    <lineage>
        <taxon>Eukaryota</taxon>
        <taxon>Metazoa</taxon>
        <taxon>Ecdysozoa</taxon>
        <taxon>Arthropoda</taxon>
        <taxon>Hexapoda</taxon>
        <taxon>Insecta</taxon>
        <taxon>Pterygota</taxon>
        <taxon>Neoptera</taxon>
        <taxon>Paraneoptera</taxon>
        <taxon>Hemiptera</taxon>
        <taxon>Sternorrhyncha</taxon>
        <taxon>Aphidomorpha</taxon>
        <taxon>Aphidoidea</taxon>
        <taxon>Aphididae</taxon>
        <taxon>Macrosiphini</taxon>
        <taxon>Acyrthosiphon</taxon>
    </lineage>
</organism>
<evidence type="ECO:0000313" key="3">
    <source>
        <dbReference type="Proteomes" id="UP000007819"/>
    </source>
</evidence>
<accession>A0A8R2B4W4</accession>